<sequence>MRKVCVVGSGAAGLITSKTLLDDGFDVEILSKDRSVGGVWSVERIYPGLYTNNVNGEYEFSAMPMRILSKERPGGTEMSEYMQEFARRFLQDKIHFNTAVIDIRRGDNGPRNWSVTVRNTTSGHTQQLHYDVVILCTGGCSEPRIPANFSITGAASNEFKGPVVHASHFTAQLADILSRVRPISDANPGHIVVVGGGKSAQDIAAYLGKEHRMVSVVFETADAVIAFPFTLPWFIRKSRFLPLLSPHIHLRTRFERFLHTTWLGSMLVHGAFMVLSWISLRFLGVPVSSPLGNVHSMFWGVRTNDEGGPRPYRFHPLVKSGEIKMIAPARAKGFGQDGNSIVLADGRTVKADAIILATGFSSSWKGLFDDETVRELGIDRYTMPHAQASETEWRSYKSLRNGPGAQAGGGEQEAISLYHGMVPVRNLTRRDFAINGAVYTANPAYTFEISSHWISSYLLSDPFLRIPSSPEEALTESEREAKWISVRYPGVSNWRNESFGARINFWNYPQLADDLLEDMHLPNMRTGGNWLTWLFIPLSTREFKDLGAERAQLRASYHKST</sequence>
<evidence type="ECO:0000313" key="2">
    <source>
        <dbReference type="Proteomes" id="UP000790377"/>
    </source>
</evidence>
<evidence type="ECO:0000313" key="1">
    <source>
        <dbReference type="EMBL" id="KAH7911143.1"/>
    </source>
</evidence>
<keyword evidence="2" id="KW-1185">Reference proteome</keyword>
<reference evidence="1" key="1">
    <citation type="journal article" date="2021" name="New Phytol.">
        <title>Evolutionary innovations through gain and loss of genes in the ectomycorrhizal Boletales.</title>
        <authorList>
            <person name="Wu G."/>
            <person name="Miyauchi S."/>
            <person name="Morin E."/>
            <person name="Kuo A."/>
            <person name="Drula E."/>
            <person name="Varga T."/>
            <person name="Kohler A."/>
            <person name="Feng B."/>
            <person name="Cao Y."/>
            <person name="Lipzen A."/>
            <person name="Daum C."/>
            <person name="Hundley H."/>
            <person name="Pangilinan J."/>
            <person name="Johnson J."/>
            <person name="Barry K."/>
            <person name="LaButti K."/>
            <person name="Ng V."/>
            <person name="Ahrendt S."/>
            <person name="Min B."/>
            <person name="Choi I.G."/>
            <person name="Park H."/>
            <person name="Plett J.M."/>
            <person name="Magnuson J."/>
            <person name="Spatafora J.W."/>
            <person name="Nagy L.G."/>
            <person name="Henrissat B."/>
            <person name="Grigoriev I.V."/>
            <person name="Yang Z.L."/>
            <person name="Xu J."/>
            <person name="Martin F.M."/>
        </authorList>
    </citation>
    <scope>NUCLEOTIDE SEQUENCE</scope>
    <source>
        <strain evidence="1">ATCC 28755</strain>
    </source>
</reference>
<comment type="caution">
    <text evidence="1">The sequence shown here is derived from an EMBL/GenBank/DDBJ whole genome shotgun (WGS) entry which is preliminary data.</text>
</comment>
<proteinExistence type="predicted"/>
<gene>
    <name evidence="1" type="ORF">BJ138DRAFT_1086194</name>
</gene>
<protein>
    <submittedName>
        <fullName evidence="1">Uncharacterized protein</fullName>
    </submittedName>
</protein>
<name>A0ACB8AEL6_9AGAM</name>
<organism evidence="1 2">
    <name type="scientific">Hygrophoropsis aurantiaca</name>
    <dbReference type="NCBI Taxonomy" id="72124"/>
    <lineage>
        <taxon>Eukaryota</taxon>
        <taxon>Fungi</taxon>
        <taxon>Dikarya</taxon>
        <taxon>Basidiomycota</taxon>
        <taxon>Agaricomycotina</taxon>
        <taxon>Agaricomycetes</taxon>
        <taxon>Agaricomycetidae</taxon>
        <taxon>Boletales</taxon>
        <taxon>Coniophorineae</taxon>
        <taxon>Hygrophoropsidaceae</taxon>
        <taxon>Hygrophoropsis</taxon>
    </lineage>
</organism>
<dbReference type="EMBL" id="MU267688">
    <property type="protein sequence ID" value="KAH7911143.1"/>
    <property type="molecule type" value="Genomic_DNA"/>
</dbReference>
<accession>A0ACB8AEL6</accession>
<dbReference type="Proteomes" id="UP000790377">
    <property type="component" value="Unassembled WGS sequence"/>
</dbReference>